<evidence type="ECO:0000256" key="1">
    <source>
        <dbReference type="SAM" id="MobiDB-lite"/>
    </source>
</evidence>
<keyword evidence="3" id="KW-1185">Reference proteome</keyword>
<dbReference type="AlphaFoldDB" id="A0AAN6U780"/>
<dbReference type="RefSeq" id="XP_062651514.1">
    <property type="nucleotide sequence ID" value="XM_062786298.1"/>
</dbReference>
<dbReference type="GeneID" id="87823064"/>
<reference evidence="2" key="1">
    <citation type="journal article" date="2023" name="Mol. Phylogenet. Evol.">
        <title>Genome-scale phylogeny and comparative genomics of the fungal order Sordariales.</title>
        <authorList>
            <person name="Hensen N."/>
            <person name="Bonometti L."/>
            <person name="Westerberg I."/>
            <person name="Brannstrom I.O."/>
            <person name="Guillou S."/>
            <person name="Cros-Aarteil S."/>
            <person name="Calhoun S."/>
            <person name="Haridas S."/>
            <person name="Kuo A."/>
            <person name="Mondo S."/>
            <person name="Pangilinan J."/>
            <person name="Riley R."/>
            <person name="LaButti K."/>
            <person name="Andreopoulos B."/>
            <person name="Lipzen A."/>
            <person name="Chen C."/>
            <person name="Yan M."/>
            <person name="Daum C."/>
            <person name="Ng V."/>
            <person name="Clum A."/>
            <person name="Steindorff A."/>
            <person name="Ohm R.A."/>
            <person name="Martin F."/>
            <person name="Silar P."/>
            <person name="Natvig D.O."/>
            <person name="Lalanne C."/>
            <person name="Gautier V."/>
            <person name="Ament-Velasquez S.L."/>
            <person name="Kruys A."/>
            <person name="Hutchinson M.I."/>
            <person name="Powell A.J."/>
            <person name="Barry K."/>
            <person name="Miller A.N."/>
            <person name="Grigoriev I.V."/>
            <person name="Debuchy R."/>
            <person name="Gladieux P."/>
            <person name="Hiltunen Thoren M."/>
            <person name="Johannesson H."/>
        </authorList>
    </citation>
    <scope>NUCLEOTIDE SEQUENCE</scope>
    <source>
        <strain evidence="2">CBS 731.68</strain>
    </source>
</reference>
<evidence type="ECO:0000313" key="2">
    <source>
        <dbReference type="EMBL" id="KAK4127743.1"/>
    </source>
</evidence>
<feature type="region of interest" description="Disordered" evidence="1">
    <location>
        <begin position="62"/>
        <end position="161"/>
    </location>
</feature>
<evidence type="ECO:0000313" key="3">
    <source>
        <dbReference type="Proteomes" id="UP001302602"/>
    </source>
</evidence>
<sequence>MPRLALRPGLFQHPATGHGRTGTWHEVKRRRSSSTPCVCLICPSEGIAGKLRRRPPAKRVWPSFGFVHGPSPKDEAGDGSGSDPWESAVGLRKATVSGRARAPSQPESKIRGQGIHTTSHQSSRRSRRLIRKLCPRATSAHPYIRPYARTHGRPTVAGAES</sequence>
<name>A0AAN6U780_9PEZI</name>
<proteinExistence type="predicted"/>
<feature type="region of interest" description="Disordered" evidence="1">
    <location>
        <begin position="1"/>
        <end position="28"/>
    </location>
</feature>
<organism evidence="2 3">
    <name type="scientific">Parathielavia appendiculata</name>
    <dbReference type="NCBI Taxonomy" id="2587402"/>
    <lineage>
        <taxon>Eukaryota</taxon>
        <taxon>Fungi</taxon>
        <taxon>Dikarya</taxon>
        <taxon>Ascomycota</taxon>
        <taxon>Pezizomycotina</taxon>
        <taxon>Sordariomycetes</taxon>
        <taxon>Sordariomycetidae</taxon>
        <taxon>Sordariales</taxon>
        <taxon>Chaetomiaceae</taxon>
        <taxon>Parathielavia</taxon>
    </lineage>
</organism>
<comment type="caution">
    <text evidence="2">The sequence shown here is derived from an EMBL/GenBank/DDBJ whole genome shotgun (WGS) entry which is preliminary data.</text>
</comment>
<feature type="compositionally biased region" description="Basic residues" evidence="1">
    <location>
        <begin position="122"/>
        <end position="134"/>
    </location>
</feature>
<dbReference type="EMBL" id="MU853224">
    <property type="protein sequence ID" value="KAK4127743.1"/>
    <property type="molecule type" value="Genomic_DNA"/>
</dbReference>
<accession>A0AAN6U780</accession>
<reference evidence="2" key="2">
    <citation type="submission" date="2023-05" db="EMBL/GenBank/DDBJ databases">
        <authorList>
            <consortium name="Lawrence Berkeley National Laboratory"/>
            <person name="Steindorff A."/>
            <person name="Hensen N."/>
            <person name="Bonometti L."/>
            <person name="Westerberg I."/>
            <person name="Brannstrom I.O."/>
            <person name="Guillou S."/>
            <person name="Cros-Aarteil S."/>
            <person name="Calhoun S."/>
            <person name="Haridas S."/>
            <person name="Kuo A."/>
            <person name="Mondo S."/>
            <person name="Pangilinan J."/>
            <person name="Riley R."/>
            <person name="Labutti K."/>
            <person name="Andreopoulos B."/>
            <person name="Lipzen A."/>
            <person name="Chen C."/>
            <person name="Yanf M."/>
            <person name="Daum C."/>
            <person name="Ng V."/>
            <person name="Clum A."/>
            <person name="Ohm R."/>
            <person name="Martin F."/>
            <person name="Silar P."/>
            <person name="Natvig D."/>
            <person name="Lalanne C."/>
            <person name="Gautier V."/>
            <person name="Ament-Velasquez S.L."/>
            <person name="Kruys A."/>
            <person name="Hutchinson M.I."/>
            <person name="Powell A.J."/>
            <person name="Barry K."/>
            <person name="Miller A.N."/>
            <person name="Grigoriev I.V."/>
            <person name="Debuchy R."/>
            <person name="Gladieux P."/>
            <person name="Thoren M.H."/>
            <person name="Johannesson H."/>
        </authorList>
    </citation>
    <scope>NUCLEOTIDE SEQUENCE</scope>
    <source>
        <strain evidence="2">CBS 731.68</strain>
    </source>
</reference>
<gene>
    <name evidence="2" type="ORF">N657DRAFT_225811</name>
</gene>
<protein>
    <submittedName>
        <fullName evidence="2">Uncharacterized protein</fullName>
    </submittedName>
</protein>
<dbReference type="Proteomes" id="UP001302602">
    <property type="component" value="Unassembled WGS sequence"/>
</dbReference>